<reference evidence="2" key="1">
    <citation type="journal article" date="2014" name="Science">
        <title>Ancient hybridizations among the ancestral genomes of bread wheat.</title>
        <authorList>
            <consortium name="International Wheat Genome Sequencing Consortium,"/>
            <person name="Marcussen T."/>
            <person name="Sandve S.R."/>
            <person name="Heier L."/>
            <person name="Spannagl M."/>
            <person name="Pfeifer M."/>
            <person name="Jakobsen K.S."/>
            <person name="Wulff B.B."/>
            <person name="Steuernagel B."/>
            <person name="Mayer K.F."/>
            <person name="Olsen O.A."/>
        </authorList>
    </citation>
    <scope>NUCLEOTIDE SEQUENCE [LARGE SCALE GENOMIC DNA]</scope>
    <source>
        <strain evidence="2">cv. AL8/78</strain>
    </source>
</reference>
<proteinExistence type="predicted"/>
<reference evidence="1" key="3">
    <citation type="journal article" date="2017" name="Nature">
        <title>Genome sequence of the progenitor of the wheat D genome Aegilops tauschii.</title>
        <authorList>
            <person name="Luo M.C."/>
            <person name="Gu Y.Q."/>
            <person name="Puiu D."/>
            <person name="Wang H."/>
            <person name="Twardziok S.O."/>
            <person name="Deal K.R."/>
            <person name="Huo N."/>
            <person name="Zhu T."/>
            <person name="Wang L."/>
            <person name="Wang Y."/>
            <person name="McGuire P.E."/>
            <person name="Liu S."/>
            <person name="Long H."/>
            <person name="Ramasamy R.K."/>
            <person name="Rodriguez J.C."/>
            <person name="Van S.L."/>
            <person name="Yuan L."/>
            <person name="Wang Z."/>
            <person name="Xia Z."/>
            <person name="Xiao L."/>
            <person name="Anderson O.D."/>
            <person name="Ouyang S."/>
            <person name="Liang Y."/>
            <person name="Zimin A.V."/>
            <person name="Pertea G."/>
            <person name="Qi P."/>
            <person name="Bennetzen J.L."/>
            <person name="Dai X."/>
            <person name="Dawson M.W."/>
            <person name="Muller H.G."/>
            <person name="Kugler K."/>
            <person name="Rivarola-Duarte L."/>
            <person name="Spannagl M."/>
            <person name="Mayer K.F.X."/>
            <person name="Lu F.H."/>
            <person name="Bevan M.W."/>
            <person name="Leroy P."/>
            <person name="Li P."/>
            <person name="You F.M."/>
            <person name="Sun Q."/>
            <person name="Liu Z."/>
            <person name="Lyons E."/>
            <person name="Wicker T."/>
            <person name="Salzberg S.L."/>
            <person name="Devos K.M."/>
            <person name="Dvorak J."/>
        </authorList>
    </citation>
    <scope>NUCLEOTIDE SEQUENCE [LARGE SCALE GENOMIC DNA]</scope>
    <source>
        <strain evidence="1">cv. AL8/78</strain>
    </source>
</reference>
<dbReference type="Proteomes" id="UP000015105">
    <property type="component" value="Chromosome 4D"/>
</dbReference>
<name>A0A453ICX9_AEGTS</name>
<dbReference type="EnsemblPlants" id="AET4Gv20522100.3">
    <property type="protein sequence ID" value="AET4Gv20522100.3"/>
    <property type="gene ID" value="AET4Gv20522100"/>
</dbReference>
<accession>A0A453ICX9</accession>
<reference evidence="1" key="5">
    <citation type="journal article" date="2021" name="G3 (Bethesda)">
        <title>Aegilops tauschii genome assembly Aet v5.0 features greater sequence contiguity and improved annotation.</title>
        <authorList>
            <person name="Wang L."/>
            <person name="Zhu T."/>
            <person name="Rodriguez J.C."/>
            <person name="Deal K.R."/>
            <person name="Dubcovsky J."/>
            <person name="McGuire P.E."/>
            <person name="Lux T."/>
            <person name="Spannagl M."/>
            <person name="Mayer K.F.X."/>
            <person name="Baldrich P."/>
            <person name="Meyers B.C."/>
            <person name="Huo N."/>
            <person name="Gu Y.Q."/>
            <person name="Zhou H."/>
            <person name="Devos K.M."/>
            <person name="Bennetzen J.L."/>
            <person name="Unver T."/>
            <person name="Budak H."/>
            <person name="Gulick P.J."/>
            <person name="Galiba G."/>
            <person name="Kalapos B."/>
            <person name="Nelson D.R."/>
            <person name="Li P."/>
            <person name="You F.M."/>
            <person name="Luo M.C."/>
            <person name="Dvorak J."/>
        </authorList>
    </citation>
    <scope>NUCLEOTIDE SEQUENCE [LARGE SCALE GENOMIC DNA]</scope>
    <source>
        <strain evidence="1">cv. AL8/78</strain>
    </source>
</reference>
<sequence>LGALLACTHGHHNPIVQVKPDFGYHHYFKVVKEHRVQWDPGGSWWFRLGGKPNFKEGGLLGALLACTHMGLPTGPLMDLARLLPHRCNYKYQIEGKEQTIQWITDQPGGGYLPLFSYLCSPSSSVTQFLYQIVSVCEL</sequence>
<dbReference type="AlphaFoldDB" id="A0A453ICX9"/>
<protein>
    <submittedName>
        <fullName evidence="1">Uncharacterized protein</fullName>
    </submittedName>
</protein>
<keyword evidence="2" id="KW-1185">Reference proteome</keyword>
<evidence type="ECO:0000313" key="2">
    <source>
        <dbReference type="Proteomes" id="UP000015105"/>
    </source>
</evidence>
<organism evidence="1 2">
    <name type="scientific">Aegilops tauschii subsp. strangulata</name>
    <name type="common">Goatgrass</name>
    <dbReference type="NCBI Taxonomy" id="200361"/>
    <lineage>
        <taxon>Eukaryota</taxon>
        <taxon>Viridiplantae</taxon>
        <taxon>Streptophyta</taxon>
        <taxon>Embryophyta</taxon>
        <taxon>Tracheophyta</taxon>
        <taxon>Spermatophyta</taxon>
        <taxon>Magnoliopsida</taxon>
        <taxon>Liliopsida</taxon>
        <taxon>Poales</taxon>
        <taxon>Poaceae</taxon>
        <taxon>BOP clade</taxon>
        <taxon>Pooideae</taxon>
        <taxon>Triticodae</taxon>
        <taxon>Triticeae</taxon>
        <taxon>Triticinae</taxon>
        <taxon>Aegilops</taxon>
    </lineage>
</organism>
<dbReference type="Gramene" id="AET4Gv20522100.3">
    <property type="protein sequence ID" value="AET4Gv20522100.3"/>
    <property type="gene ID" value="AET4Gv20522100"/>
</dbReference>
<evidence type="ECO:0000313" key="1">
    <source>
        <dbReference type="EnsemblPlants" id="AET4Gv20522100.3"/>
    </source>
</evidence>
<reference evidence="2" key="2">
    <citation type="journal article" date="2017" name="Nat. Plants">
        <title>The Aegilops tauschii genome reveals multiple impacts of transposons.</title>
        <authorList>
            <person name="Zhao G."/>
            <person name="Zou C."/>
            <person name="Li K."/>
            <person name="Wang K."/>
            <person name="Li T."/>
            <person name="Gao L."/>
            <person name="Zhang X."/>
            <person name="Wang H."/>
            <person name="Yang Z."/>
            <person name="Liu X."/>
            <person name="Jiang W."/>
            <person name="Mao L."/>
            <person name="Kong X."/>
            <person name="Jiao Y."/>
            <person name="Jia J."/>
        </authorList>
    </citation>
    <scope>NUCLEOTIDE SEQUENCE [LARGE SCALE GENOMIC DNA]</scope>
    <source>
        <strain evidence="2">cv. AL8/78</strain>
    </source>
</reference>
<reference evidence="1" key="4">
    <citation type="submission" date="2019-03" db="UniProtKB">
        <authorList>
            <consortium name="EnsemblPlants"/>
        </authorList>
    </citation>
    <scope>IDENTIFICATION</scope>
</reference>